<evidence type="ECO:0000256" key="6">
    <source>
        <dbReference type="SAM" id="MobiDB-lite"/>
    </source>
</evidence>
<dbReference type="InterPro" id="IPR050707">
    <property type="entry name" value="HTH_MetabolicPath_Reg"/>
</dbReference>
<protein>
    <recommendedName>
        <fullName evidence="4">HTH-type transcriptional repressor AllR</fullName>
    </recommendedName>
    <alternativeName>
        <fullName evidence="5">Negative regulator of allantoin and glyoxylate utilization operons</fullName>
    </alternativeName>
</protein>
<dbReference type="SUPFAM" id="SSF55781">
    <property type="entry name" value="GAF domain-like"/>
    <property type="match status" value="1"/>
</dbReference>
<evidence type="ECO:0000256" key="2">
    <source>
        <dbReference type="ARBA" id="ARBA00023125"/>
    </source>
</evidence>
<dbReference type="InterPro" id="IPR005471">
    <property type="entry name" value="Tscrpt_reg_IclR_N"/>
</dbReference>
<feature type="region of interest" description="Disordered" evidence="6">
    <location>
        <begin position="1"/>
        <end position="23"/>
    </location>
</feature>
<dbReference type="InterPro" id="IPR036388">
    <property type="entry name" value="WH-like_DNA-bd_sf"/>
</dbReference>
<keyword evidence="2" id="KW-0238">DNA-binding</keyword>
<feature type="domain" description="HTH iclR-type" evidence="7">
    <location>
        <begin position="25"/>
        <end position="87"/>
    </location>
</feature>
<sequence>MVRRASAGTGQRRKKGAGSDNPGTVQALNRGLGLLAALAQEPQGVLLTDLAKRVGLAASTTHRLLATLEQAGFAELDDMSGLWRVGVRTVSVGSAFLRGRDFVALARPLMRGLTDASGETSNMAIRRDDAAVYISQVESSAMVRAFSKLGDRVPLTCSGVGLALLTMESEDDISALLHRTGLPSFTPKSIDTPAKLREVLALGRSRGYVIDDEAHALGMRCVAAPFFDVHGETVAAVSISGPTARLTENRALELGSVVARTAREITDRIGGRPPEGFGVD</sequence>
<comment type="caution">
    <text evidence="9">The sequence shown here is derived from an EMBL/GenBank/DDBJ whole genome shotgun (WGS) entry which is preliminary data.</text>
</comment>
<dbReference type="GO" id="GO:0045892">
    <property type="term" value="P:negative regulation of DNA-templated transcription"/>
    <property type="evidence" value="ECO:0007669"/>
    <property type="project" value="TreeGrafter"/>
</dbReference>
<evidence type="ECO:0000313" key="10">
    <source>
        <dbReference type="Proteomes" id="UP001205843"/>
    </source>
</evidence>
<evidence type="ECO:0000256" key="4">
    <source>
        <dbReference type="ARBA" id="ARBA00040379"/>
    </source>
</evidence>
<evidence type="ECO:0000256" key="1">
    <source>
        <dbReference type="ARBA" id="ARBA00023015"/>
    </source>
</evidence>
<name>A0AAE3KCR5_9GAMM</name>
<dbReference type="PANTHER" id="PTHR30136">
    <property type="entry name" value="HELIX-TURN-HELIX TRANSCRIPTIONAL REGULATOR, ICLR FAMILY"/>
    <property type="match status" value="1"/>
</dbReference>
<dbReference type="GO" id="GO:0003677">
    <property type="term" value="F:DNA binding"/>
    <property type="evidence" value="ECO:0007669"/>
    <property type="project" value="UniProtKB-KW"/>
</dbReference>
<proteinExistence type="predicted"/>
<evidence type="ECO:0000256" key="5">
    <source>
        <dbReference type="ARBA" id="ARBA00042627"/>
    </source>
</evidence>
<evidence type="ECO:0000259" key="7">
    <source>
        <dbReference type="PROSITE" id="PS51077"/>
    </source>
</evidence>
<dbReference type="RefSeq" id="WP_253480680.1">
    <property type="nucleotide sequence ID" value="NZ_JALJXV010000008.1"/>
</dbReference>
<dbReference type="Pfam" id="PF01614">
    <property type="entry name" value="IclR_C"/>
    <property type="match status" value="1"/>
</dbReference>
<dbReference type="EMBL" id="JALJXV010000008">
    <property type="protein sequence ID" value="MCP1676056.1"/>
    <property type="molecule type" value="Genomic_DNA"/>
</dbReference>
<dbReference type="Proteomes" id="UP001205843">
    <property type="component" value="Unassembled WGS sequence"/>
</dbReference>
<dbReference type="PROSITE" id="PS51078">
    <property type="entry name" value="ICLR_ED"/>
    <property type="match status" value="1"/>
</dbReference>
<dbReference type="Gene3D" id="1.10.10.10">
    <property type="entry name" value="Winged helix-like DNA-binding domain superfamily/Winged helix DNA-binding domain"/>
    <property type="match status" value="1"/>
</dbReference>
<evidence type="ECO:0000313" key="9">
    <source>
        <dbReference type="EMBL" id="MCP1676056.1"/>
    </source>
</evidence>
<dbReference type="Gene3D" id="3.30.450.40">
    <property type="match status" value="1"/>
</dbReference>
<dbReference type="InterPro" id="IPR029016">
    <property type="entry name" value="GAF-like_dom_sf"/>
</dbReference>
<dbReference type="InterPro" id="IPR036390">
    <property type="entry name" value="WH_DNA-bd_sf"/>
</dbReference>
<keyword evidence="3" id="KW-0804">Transcription</keyword>
<dbReference type="InterPro" id="IPR014757">
    <property type="entry name" value="Tscrpt_reg_IclR_C"/>
</dbReference>
<reference evidence="9" key="1">
    <citation type="submission" date="2022-03" db="EMBL/GenBank/DDBJ databases">
        <title>Genomic Encyclopedia of Type Strains, Phase III (KMG-III): the genomes of soil and plant-associated and newly described type strains.</title>
        <authorList>
            <person name="Whitman W."/>
        </authorList>
    </citation>
    <scope>NUCLEOTIDE SEQUENCE</scope>
    <source>
        <strain evidence="9">ANL 6-2</strain>
    </source>
</reference>
<feature type="domain" description="IclR-ED" evidence="8">
    <location>
        <begin position="88"/>
        <end position="271"/>
    </location>
</feature>
<dbReference type="FunFam" id="1.10.10.10:FF:000056">
    <property type="entry name" value="IclR family transcriptional regulator"/>
    <property type="match status" value="1"/>
</dbReference>
<gene>
    <name evidence="9" type="ORF">J2T57_003215</name>
</gene>
<dbReference type="GO" id="GO:0003700">
    <property type="term" value="F:DNA-binding transcription factor activity"/>
    <property type="evidence" value="ECO:0007669"/>
    <property type="project" value="TreeGrafter"/>
</dbReference>
<dbReference type="Pfam" id="PF09339">
    <property type="entry name" value="HTH_IclR"/>
    <property type="match status" value="1"/>
</dbReference>
<dbReference type="PANTHER" id="PTHR30136:SF24">
    <property type="entry name" value="HTH-TYPE TRANSCRIPTIONAL REPRESSOR ALLR"/>
    <property type="match status" value="1"/>
</dbReference>
<evidence type="ECO:0000256" key="3">
    <source>
        <dbReference type="ARBA" id="ARBA00023163"/>
    </source>
</evidence>
<evidence type="ECO:0000259" key="8">
    <source>
        <dbReference type="PROSITE" id="PS51078"/>
    </source>
</evidence>
<keyword evidence="10" id="KW-1185">Reference proteome</keyword>
<dbReference type="SMART" id="SM00346">
    <property type="entry name" value="HTH_ICLR"/>
    <property type="match status" value="1"/>
</dbReference>
<dbReference type="SUPFAM" id="SSF46785">
    <property type="entry name" value="Winged helix' DNA-binding domain"/>
    <property type="match status" value="1"/>
</dbReference>
<accession>A0AAE3KCR5</accession>
<dbReference type="AlphaFoldDB" id="A0AAE3KCR5"/>
<organism evidence="9 10">
    <name type="scientific">Natronocella acetinitrilica</name>
    <dbReference type="NCBI Taxonomy" id="414046"/>
    <lineage>
        <taxon>Bacteria</taxon>
        <taxon>Pseudomonadati</taxon>
        <taxon>Pseudomonadota</taxon>
        <taxon>Gammaproteobacteria</taxon>
        <taxon>Chromatiales</taxon>
        <taxon>Ectothiorhodospiraceae</taxon>
        <taxon>Natronocella</taxon>
    </lineage>
</organism>
<dbReference type="PROSITE" id="PS51077">
    <property type="entry name" value="HTH_ICLR"/>
    <property type="match status" value="1"/>
</dbReference>
<keyword evidence="1" id="KW-0805">Transcription regulation</keyword>